<gene>
    <name evidence="2" type="ORF">EYF80_002319</name>
</gene>
<sequence length="93" mass="10376">MSAYFVKRILGLLLRVLWQLLHFYKAVQLRLSCRGVILKDVNEVGVHDLREDAMADRRESQNYQDDPRHAAAASAAAAAAALLGMTARAKLRV</sequence>
<organism evidence="2 3">
    <name type="scientific">Liparis tanakae</name>
    <name type="common">Tanaka's snailfish</name>
    <dbReference type="NCBI Taxonomy" id="230148"/>
    <lineage>
        <taxon>Eukaryota</taxon>
        <taxon>Metazoa</taxon>
        <taxon>Chordata</taxon>
        <taxon>Craniata</taxon>
        <taxon>Vertebrata</taxon>
        <taxon>Euteleostomi</taxon>
        <taxon>Actinopterygii</taxon>
        <taxon>Neopterygii</taxon>
        <taxon>Teleostei</taxon>
        <taxon>Neoteleostei</taxon>
        <taxon>Acanthomorphata</taxon>
        <taxon>Eupercaria</taxon>
        <taxon>Perciformes</taxon>
        <taxon>Cottioidei</taxon>
        <taxon>Cottales</taxon>
        <taxon>Liparidae</taxon>
        <taxon>Liparis</taxon>
    </lineage>
</organism>
<feature type="chain" id="PRO_5021307282" description="Secreted protein" evidence="1">
    <location>
        <begin position="29"/>
        <end position="93"/>
    </location>
</feature>
<protein>
    <recommendedName>
        <fullName evidence="4">Secreted protein</fullName>
    </recommendedName>
</protein>
<evidence type="ECO:0008006" key="4">
    <source>
        <dbReference type="Google" id="ProtNLM"/>
    </source>
</evidence>
<dbReference type="AlphaFoldDB" id="A0A4Z2JED5"/>
<evidence type="ECO:0000313" key="2">
    <source>
        <dbReference type="EMBL" id="TNN87602.1"/>
    </source>
</evidence>
<keyword evidence="1" id="KW-0732">Signal</keyword>
<evidence type="ECO:0000256" key="1">
    <source>
        <dbReference type="SAM" id="SignalP"/>
    </source>
</evidence>
<keyword evidence="3" id="KW-1185">Reference proteome</keyword>
<accession>A0A4Z2JED5</accession>
<name>A0A4Z2JED5_9TELE</name>
<comment type="caution">
    <text evidence="2">The sequence shown here is derived from an EMBL/GenBank/DDBJ whole genome shotgun (WGS) entry which is preliminary data.</text>
</comment>
<feature type="signal peptide" evidence="1">
    <location>
        <begin position="1"/>
        <end position="28"/>
    </location>
</feature>
<dbReference type="EMBL" id="SRLO01000010">
    <property type="protein sequence ID" value="TNN87602.1"/>
    <property type="molecule type" value="Genomic_DNA"/>
</dbReference>
<evidence type="ECO:0000313" key="3">
    <source>
        <dbReference type="Proteomes" id="UP000314294"/>
    </source>
</evidence>
<dbReference type="Proteomes" id="UP000314294">
    <property type="component" value="Unassembled WGS sequence"/>
</dbReference>
<proteinExistence type="predicted"/>
<reference evidence="2 3" key="1">
    <citation type="submission" date="2019-03" db="EMBL/GenBank/DDBJ databases">
        <title>First draft genome of Liparis tanakae, snailfish: a comprehensive survey of snailfish specific genes.</title>
        <authorList>
            <person name="Kim W."/>
            <person name="Song I."/>
            <person name="Jeong J.-H."/>
            <person name="Kim D."/>
            <person name="Kim S."/>
            <person name="Ryu S."/>
            <person name="Song J.Y."/>
            <person name="Lee S.K."/>
        </authorList>
    </citation>
    <scope>NUCLEOTIDE SEQUENCE [LARGE SCALE GENOMIC DNA]</scope>
    <source>
        <tissue evidence="2">Muscle</tissue>
    </source>
</reference>